<dbReference type="SUPFAM" id="SSF55486">
    <property type="entry name" value="Metalloproteases ('zincins'), catalytic domain"/>
    <property type="match status" value="1"/>
</dbReference>
<dbReference type="AlphaFoldDB" id="A0A0N5ANI1"/>
<dbReference type="InterPro" id="IPR000718">
    <property type="entry name" value="Peptidase_M13"/>
</dbReference>
<accession>A0A0N5ANI1</accession>
<feature type="domain" description="Peptidase M13 C-terminal" evidence="8">
    <location>
        <begin position="246"/>
        <end position="440"/>
    </location>
</feature>
<dbReference type="GO" id="GO:0004222">
    <property type="term" value="F:metalloendopeptidase activity"/>
    <property type="evidence" value="ECO:0007669"/>
    <property type="project" value="InterPro"/>
</dbReference>
<name>A0A0N5ANI1_9BILA</name>
<feature type="domain" description="Peptidase M13 N-terminal" evidence="9">
    <location>
        <begin position="33"/>
        <end position="200"/>
    </location>
</feature>
<keyword evidence="6" id="KW-0862">Zinc</keyword>
<keyword evidence="7" id="KW-0482">Metalloprotease</keyword>
<dbReference type="PRINTS" id="PR00786">
    <property type="entry name" value="NEPRILYSIN"/>
</dbReference>
<keyword evidence="5" id="KW-0378">Hydrolase</keyword>
<evidence type="ECO:0000256" key="1">
    <source>
        <dbReference type="ARBA" id="ARBA00001947"/>
    </source>
</evidence>
<protein>
    <submittedName>
        <fullName evidence="11">Peptidase_M13 domain-containing protein</fullName>
    </submittedName>
</protein>
<comment type="similarity">
    <text evidence="2">Belongs to the peptidase M13 family.</text>
</comment>
<evidence type="ECO:0000259" key="8">
    <source>
        <dbReference type="Pfam" id="PF01431"/>
    </source>
</evidence>
<dbReference type="InterPro" id="IPR024079">
    <property type="entry name" value="MetalloPept_cat_dom_sf"/>
</dbReference>
<dbReference type="InterPro" id="IPR042089">
    <property type="entry name" value="Peptidase_M13_dom_2"/>
</dbReference>
<evidence type="ECO:0000256" key="4">
    <source>
        <dbReference type="ARBA" id="ARBA00022723"/>
    </source>
</evidence>
<keyword evidence="3" id="KW-0645">Protease</keyword>
<dbReference type="InterPro" id="IPR018497">
    <property type="entry name" value="Peptidase_M13_C"/>
</dbReference>
<evidence type="ECO:0000256" key="7">
    <source>
        <dbReference type="ARBA" id="ARBA00023049"/>
    </source>
</evidence>
<evidence type="ECO:0000313" key="10">
    <source>
        <dbReference type="Proteomes" id="UP000046393"/>
    </source>
</evidence>
<dbReference type="GO" id="GO:0005886">
    <property type="term" value="C:plasma membrane"/>
    <property type="evidence" value="ECO:0007669"/>
    <property type="project" value="TreeGrafter"/>
</dbReference>
<proteinExistence type="inferred from homology"/>
<evidence type="ECO:0000256" key="6">
    <source>
        <dbReference type="ARBA" id="ARBA00022833"/>
    </source>
</evidence>
<keyword evidence="10" id="KW-1185">Reference proteome</keyword>
<dbReference type="PANTHER" id="PTHR11733">
    <property type="entry name" value="ZINC METALLOPROTEASE FAMILY M13 NEPRILYSIN-RELATED"/>
    <property type="match status" value="1"/>
</dbReference>
<dbReference type="Proteomes" id="UP000046393">
    <property type="component" value="Unplaced"/>
</dbReference>
<evidence type="ECO:0000259" key="9">
    <source>
        <dbReference type="Pfam" id="PF05649"/>
    </source>
</evidence>
<reference evidence="11" key="1">
    <citation type="submission" date="2017-02" db="UniProtKB">
        <authorList>
            <consortium name="WormBaseParasite"/>
        </authorList>
    </citation>
    <scope>IDENTIFICATION</scope>
</reference>
<evidence type="ECO:0000256" key="3">
    <source>
        <dbReference type="ARBA" id="ARBA00022670"/>
    </source>
</evidence>
<dbReference type="GO" id="GO:0046872">
    <property type="term" value="F:metal ion binding"/>
    <property type="evidence" value="ECO:0007669"/>
    <property type="project" value="UniProtKB-KW"/>
</dbReference>
<dbReference type="Pfam" id="PF01431">
    <property type="entry name" value="Peptidase_M13"/>
    <property type="match status" value="1"/>
</dbReference>
<keyword evidence="4" id="KW-0479">Metal-binding</keyword>
<dbReference type="Gene3D" id="1.10.1380.10">
    <property type="entry name" value="Neutral endopeptidase , domain2"/>
    <property type="match status" value="2"/>
</dbReference>
<evidence type="ECO:0000256" key="5">
    <source>
        <dbReference type="ARBA" id="ARBA00022801"/>
    </source>
</evidence>
<dbReference type="CDD" id="cd08662">
    <property type="entry name" value="M13"/>
    <property type="match status" value="1"/>
</dbReference>
<dbReference type="WBParaSite" id="SMUV_0000616801-mRNA-1">
    <property type="protein sequence ID" value="SMUV_0000616801-mRNA-1"/>
    <property type="gene ID" value="SMUV_0000616801"/>
</dbReference>
<dbReference type="GO" id="GO:0016485">
    <property type="term" value="P:protein processing"/>
    <property type="evidence" value="ECO:0007669"/>
    <property type="project" value="TreeGrafter"/>
</dbReference>
<sequence length="451" mass="52473">MIIATATCYRKTANKLTRLQLPHSRNEQLGLECDLSTVAHISDIIPTIDWIRFFSAYSVNNATLTSKTFIAICDEEYFERLGRLLMTESMETIANFLFWLHAYGQWTNFDERIQRLTLAFKRRLNGKRKNPNIREICTSDTLHNFDYALSAYFARYFVNHQAIYESQIMVKNIRKTMLKLVDKLNWMQEKEKQMVYKKLNLRSDDNLYWMQMKLNKWQFEKQKILLHKSSHQQTVLDAPLRTFTVNAFYQPQLNVQQIKAAIIQRPFIDAKFPACLNYGSLGFIIGHEMTHAFDEIGKNFNEHGEMKPWWSEETLQRFKSRTKCFVQLFDSFTIPGLNVTNDGTLCKNEAIADHVGLKLAYQTYKDASSSSQQHNLPGLEKYTNDQLFFIATAHTLCGHDTLESLTKRHLNDPHPISSIRINALVSNTPQFTDAFSCTAAKSGNNYICKFW</sequence>
<dbReference type="InterPro" id="IPR008753">
    <property type="entry name" value="Peptidase_M13_N"/>
</dbReference>
<dbReference type="Gene3D" id="3.40.390.10">
    <property type="entry name" value="Collagenase (Catalytic Domain)"/>
    <property type="match status" value="1"/>
</dbReference>
<dbReference type="PROSITE" id="PS51885">
    <property type="entry name" value="NEPRILYSIN"/>
    <property type="match status" value="1"/>
</dbReference>
<comment type="cofactor">
    <cofactor evidence="1">
        <name>Zn(2+)</name>
        <dbReference type="ChEBI" id="CHEBI:29105"/>
    </cofactor>
</comment>
<evidence type="ECO:0000313" key="11">
    <source>
        <dbReference type="WBParaSite" id="SMUV_0000616801-mRNA-1"/>
    </source>
</evidence>
<dbReference type="PANTHER" id="PTHR11733:SF208">
    <property type="entry name" value="PEPTIDASE M13 C-TERMINAL DOMAIN-CONTAINING PROTEIN"/>
    <property type="match status" value="1"/>
</dbReference>
<dbReference type="STRING" id="451379.A0A0N5ANI1"/>
<organism evidence="10 11">
    <name type="scientific">Syphacia muris</name>
    <dbReference type="NCBI Taxonomy" id="451379"/>
    <lineage>
        <taxon>Eukaryota</taxon>
        <taxon>Metazoa</taxon>
        <taxon>Ecdysozoa</taxon>
        <taxon>Nematoda</taxon>
        <taxon>Chromadorea</taxon>
        <taxon>Rhabditida</taxon>
        <taxon>Spirurina</taxon>
        <taxon>Oxyuridomorpha</taxon>
        <taxon>Oxyuroidea</taxon>
        <taxon>Oxyuridae</taxon>
        <taxon>Syphacia</taxon>
    </lineage>
</organism>
<dbReference type="Pfam" id="PF05649">
    <property type="entry name" value="Peptidase_M13_N"/>
    <property type="match status" value="1"/>
</dbReference>
<evidence type="ECO:0000256" key="2">
    <source>
        <dbReference type="ARBA" id="ARBA00007357"/>
    </source>
</evidence>